<comment type="caution">
    <text evidence="2">The sequence shown here is derived from an EMBL/GenBank/DDBJ whole genome shotgun (WGS) entry which is preliminary data.</text>
</comment>
<reference evidence="2" key="1">
    <citation type="submission" date="2022-09" db="EMBL/GenBank/DDBJ databases">
        <title>The genome sequence of Tsuneonella sp. YG55.</title>
        <authorList>
            <person name="Liu Y."/>
        </authorList>
    </citation>
    <scope>NUCLEOTIDE SEQUENCE</scope>
    <source>
        <strain evidence="2">YG55</strain>
    </source>
</reference>
<accession>A0A9X3AKH3</accession>
<proteinExistence type="predicted"/>
<evidence type="ECO:0000313" key="2">
    <source>
        <dbReference type="EMBL" id="MCT2558364.1"/>
    </source>
</evidence>
<organism evidence="2 3">
    <name type="scientific">Tsuneonella litorea</name>
    <dbReference type="NCBI Taxonomy" id="2976475"/>
    <lineage>
        <taxon>Bacteria</taxon>
        <taxon>Pseudomonadati</taxon>
        <taxon>Pseudomonadota</taxon>
        <taxon>Alphaproteobacteria</taxon>
        <taxon>Sphingomonadales</taxon>
        <taxon>Erythrobacteraceae</taxon>
        <taxon>Tsuneonella</taxon>
    </lineage>
</organism>
<sequence>MAVLPGVPDIPGKDGDKVQHMLAFFTLGALAAAGWRDRPAVLIFAMLAAFGGLIEIVQAIPALHADAQWGDWLADMAAAIVALATTRLILDRLPS</sequence>
<dbReference type="RefSeq" id="WP_259961172.1">
    <property type="nucleotide sequence ID" value="NZ_JAOAMV010000002.1"/>
</dbReference>
<dbReference type="Proteomes" id="UP001142648">
    <property type="component" value="Unassembled WGS sequence"/>
</dbReference>
<dbReference type="EMBL" id="JAOAMV010000002">
    <property type="protein sequence ID" value="MCT2558364.1"/>
    <property type="molecule type" value="Genomic_DNA"/>
</dbReference>
<evidence type="ECO:0000256" key="1">
    <source>
        <dbReference type="SAM" id="Phobius"/>
    </source>
</evidence>
<feature type="transmembrane region" description="Helical" evidence="1">
    <location>
        <begin position="42"/>
        <end position="60"/>
    </location>
</feature>
<evidence type="ECO:0000313" key="3">
    <source>
        <dbReference type="Proteomes" id="UP001142648"/>
    </source>
</evidence>
<keyword evidence="1" id="KW-1133">Transmembrane helix</keyword>
<dbReference type="AlphaFoldDB" id="A0A9X3AKH3"/>
<keyword evidence="1" id="KW-0472">Membrane</keyword>
<gene>
    <name evidence="2" type="ORF">N0B51_05160</name>
</gene>
<evidence type="ECO:0008006" key="4">
    <source>
        <dbReference type="Google" id="ProtNLM"/>
    </source>
</evidence>
<keyword evidence="3" id="KW-1185">Reference proteome</keyword>
<feature type="transmembrane region" description="Helical" evidence="1">
    <location>
        <begin position="18"/>
        <end position="35"/>
    </location>
</feature>
<feature type="transmembrane region" description="Helical" evidence="1">
    <location>
        <begin position="72"/>
        <end position="90"/>
    </location>
</feature>
<name>A0A9X3AKH3_9SPHN</name>
<keyword evidence="1" id="KW-0812">Transmembrane</keyword>
<protein>
    <recommendedName>
        <fullName evidence="4">VanZ like family protein</fullName>
    </recommendedName>
</protein>